<gene>
    <name evidence="2" type="ORF">RMCC_2929</name>
</gene>
<sequence>MVSWAEISEDGAAEAVPLASSPKPSPAAIKPMCTNTFLTEQVSFAVRFVTINPMVRISEIAETHRESTPPDQNFWWNFLAAHHVRTSAKVEWCLARRALGAAWPACAEWPIASG</sequence>
<name>A0A100WDL2_MYCCR</name>
<comment type="caution">
    <text evidence="2">The sequence shown here is derived from an EMBL/GenBank/DDBJ whole genome shotgun (WGS) entry which is preliminary data.</text>
</comment>
<dbReference type="AlphaFoldDB" id="A0A100WDL2"/>
<reference evidence="3" key="1">
    <citation type="journal article" date="2016" name="Genome Announc.">
        <title>Draft Genome Sequences of Five Rapidly Growing Mycobacterium Species, M. thermoresistibile, M. fortuitum subsp. acetamidolyticum, M. canariasense, M. brisbanense, and M. novocastrense.</title>
        <authorList>
            <person name="Katahira K."/>
            <person name="Ogura Y."/>
            <person name="Gotoh Y."/>
            <person name="Hayashi T."/>
        </authorList>
    </citation>
    <scope>NUCLEOTIDE SEQUENCE [LARGE SCALE GENOMIC DNA]</scope>
    <source>
        <strain evidence="3">JCM15298</strain>
    </source>
</reference>
<organism evidence="2 3">
    <name type="scientific">Mycolicibacterium canariasense</name>
    <name type="common">Mycobacterium canariasense</name>
    <dbReference type="NCBI Taxonomy" id="228230"/>
    <lineage>
        <taxon>Bacteria</taxon>
        <taxon>Bacillati</taxon>
        <taxon>Actinomycetota</taxon>
        <taxon>Actinomycetes</taxon>
        <taxon>Mycobacteriales</taxon>
        <taxon>Mycobacteriaceae</taxon>
        <taxon>Mycolicibacterium</taxon>
    </lineage>
</organism>
<evidence type="ECO:0000256" key="1">
    <source>
        <dbReference type="SAM" id="MobiDB-lite"/>
    </source>
</evidence>
<dbReference type="STRING" id="228230.RMCC_2929"/>
<keyword evidence="3" id="KW-1185">Reference proteome</keyword>
<evidence type="ECO:0000313" key="2">
    <source>
        <dbReference type="EMBL" id="GAS95963.1"/>
    </source>
</evidence>
<dbReference type="EMBL" id="BCSY01000046">
    <property type="protein sequence ID" value="GAS95963.1"/>
    <property type="molecule type" value="Genomic_DNA"/>
</dbReference>
<accession>A0A100WDL2</accession>
<feature type="region of interest" description="Disordered" evidence="1">
    <location>
        <begin position="1"/>
        <end position="25"/>
    </location>
</feature>
<proteinExistence type="predicted"/>
<evidence type="ECO:0000313" key="3">
    <source>
        <dbReference type="Proteomes" id="UP000069443"/>
    </source>
</evidence>
<protein>
    <submittedName>
        <fullName evidence="2">CG9935, isoform B</fullName>
    </submittedName>
</protein>
<reference evidence="3" key="2">
    <citation type="submission" date="2016-02" db="EMBL/GenBank/DDBJ databases">
        <title>Draft genome sequence of five rapidly growing Mycobacterium species.</title>
        <authorList>
            <person name="Katahira K."/>
            <person name="Gotou Y."/>
            <person name="Iida K."/>
            <person name="Ogura Y."/>
            <person name="Hayashi T."/>
        </authorList>
    </citation>
    <scope>NUCLEOTIDE SEQUENCE [LARGE SCALE GENOMIC DNA]</scope>
    <source>
        <strain evidence="3">JCM15298</strain>
    </source>
</reference>
<dbReference type="Proteomes" id="UP000069443">
    <property type="component" value="Unassembled WGS sequence"/>
</dbReference>
<dbReference type="RefSeq" id="WP_165605333.1">
    <property type="nucleotide sequence ID" value="NZ_BCSY01000046.1"/>
</dbReference>